<evidence type="ECO:0000313" key="1">
    <source>
        <dbReference type="EMBL" id="EFJ13444.1"/>
    </source>
</evidence>
<protein>
    <submittedName>
        <fullName evidence="1">Uncharacterized protein</fullName>
    </submittedName>
</protein>
<dbReference type="Proteomes" id="UP000001514">
    <property type="component" value="Unassembled WGS sequence"/>
</dbReference>
<proteinExistence type="predicted"/>
<organism evidence="2">
    <name type="scientific">Selaginella moellendorffii</name>
    <name type="common">Spikemoss</name>
    <dbReference type="NCBI Taxonomy" id="88036"/>
    <lineage>
        <taxon>Eukaryota</taxon>
        <taxon>Viridiplantae</taxon>
        <taxon>Streptophyta</taxon>
        <taxon>Embryophyta</taxon>
        <taxon>Tracheophyta</taxon>
        <taxon>Lycopodiopsida</taxon>
        <taxon>Selaginellales</taxon>
        <taxon>Selaginellaceae</taxon>
        <taxon>Selaginella</taxon>
    </lineage>
</organism>
<dbReference type="KEGG" id="smo:SELMODRAFT_424583"/>
<evidence type="ECO:0000313" key="2">
    <source>
        <dbReference type="Proteomes" id="UP000001514"/>
    </source>
</evidence>
<sequence>MCRMQSLTSFTYPPDKTLAALNALDPNNTTAALALAFPSSSFVVRSVPAGVAAIVRATDTADSKFWILDSDALRNYDKTFLLSKRKAYASLESKIQERLNNFTSFIVLCTTGIEKSFFGYHWIIRLGQMGKVGEVVYILNLRSRCVEGGYDVNGKIICKMLDDPSMWLARTATSRQIQNLK</sequence>
<dbReference type="AlphaFoldDB" id="D8SQD5"/>
<dbReference type="EMBL" id="GL377633">
    <property type="protein sequence ID" value="EFJ13444.1"/>
    <property type="molecule type" value="Genomic_DNA"/>
</dbReference>
<name>D8SQD5_SELML</name>
<keyword evidence="2" id="KW-1185">Reference proteome</keyword>
<reference evidence="1 2" key="1">
    <citation type="journal article" date="2011" name="Science">
        <title>The Selaginella genome identifies genetic changes associated with the evolution of vascular plants.</title>
        <authorList>
            <person name="Banks J.A."/>
            <person name="Nishiyama T."/>
            <person name="Hasebe M."/>
            <person name="Bowman J.L."/>
            <person name="Gribskov M."/>
            <person name="dePamphilis C."/>
            <person name="Albert V.A."/>
            <person name="Aono N."/>
            <person name="Aoyama T."/>
            <person name="Ambrose B.A."/>
            <person name="Ashton N.W."/>
            <person name="Axtell M.J."/>
            <person name="Barker E."/>
            <person name="Barker M.S."/>
            <person name="Bennetzen J.L."/>
            <person name="Bonawitz N.D."/>
            <person name="Chapple C."/>
            <person name="Cheng C."/>
            <person name="Correa L.G."/>
            <person name="Dacre M."/>
            <person name="DeBarry J."/>
            <person name="Dreyer I."/>
            <person name="Elias M."/>
            <person name="Engstrom E.M."/>
            <person name="Estelle M."/>
            <person name="Feng L."/>
            <person name="Finet C."/>
            <person name="Floyd S.K."/>
            <person name="Frommer W.B."/>
            <person name="Fujita T."/>
            <person name="Gramzow L."/>
            <person name="Gutensohn M."/>
            <person name="Harholt J."/>
            <person name="Hattori M."/>
            <person name="Heyl A."/>
            <person name="Hirai T."/>
            <person name="Hiwatashi Y."/>
            <person name="Ishikawa M."/>
            <person name="Iwata M."/>
            <person name="Karol K.G."/>
            <person name="Koehler B."/>
            <person name="Kolukisaoglu U."/>
            <person name="Kubo M."/>
            <person name="Kurata T."/>
            <person name="Lalonde S."/>
            <person name="Li K."/>
            <person name="Li Y."/>
            <person name="Litt A."/>
            <person name="Lyons E."/>
            <person name="Manning G."/>
            <person name="Maruyama T."/>
            <person name="Michael T.P."/>
            <person name="Mikami K."/>
            <person name="Miyazaki S."/>
            <person name="Morinaga S."/>
            <person name="Murata T."/>
            <person name="Mueller-Roeber B."/>
            <person name="Nelson D.R."/>
            <person name="Obara M."/>
            <person name="Oguri Y."/>
            <person name="Olmstead R.G."/>
            <person name="Onodera N."/>
            <person name="Petersen B.L."/>
            <person name="Pils B."/>
            <person name="Prigge M."/>
            <person name="Rensing S.A."/>
            <person name="Riano-Pachon D.M."/>
            <person name="Roberts A.W."/>
            <person name="Sato Y."/>
            <person name="Scheller H.V."/>
            <person name="Schulz B."/>
            <person name="Schulz C."/>
            <person name="Shakirov E.V."/>
            <person name="Shibagaki N."/>
            <person name="Shinohara N."/>
            <person name="Shippen D.E."/>
            <person name="Soerensen I."/>
            <person name="Sotooka R."/>
            <person name="Sugimoto N."/>
            <person name="Sugita M."/>
            <person name="Sumikawa N."/>
            <person name="Tanurdzic M."/>
            <person name="Theissen G."/>
            <person name="Ulvskov P."/>
            <person name="Wakazuki S."/>
            <person name="Weng J.K."/>
            <person name="Willats W.W."/>
            <person name="Wipf D."/>
            <person name="Wolf P.G."/>
            <person name="Yang L."/>
            <person name="Zimmer A.D."/>
            <person name="Zhu Q."/>
            <person name="Mitros T."/>
            <person name="Hellsten U."/>
            <person name="Loque D."/>
            <person name="Otillar R."/>
            <person name="Salamov A."/>
            <person name="Schmutz J."/>
            <person name="Shapiro H."/>
            <person name="Lindquist E."/>
            <person name="Lucas S."/>
            <person name="Rokhsar D."/>
            <person name="Grigoriev I.V."/>
        </authorList>
    </citation>
    <scope>NUCLEOTIDE SEQUENCE [LARGE SCALE GENOMIC DNA]</scope>
</reference>
<accession>D8SQD5</accession>
<gene>
    <name evidence="1" type="ORF">SELMODRAFT_424583</name>
</gene>
<dbReference type="Gramene" id="EFJ13444">
    <property type="protein sequence ID" value="EFJ13444"/>
    <property type="gene ID" value="SELMODRAFT_424583"/>
</dbReference>
<dbReference type="HOGENOM" id="CLU_1491489_0_0_1"/>
<dbReference type="InParanoid" id="D8SQD5"/>